<protein>
    <recommendedName>
        <fullName evidence="11">DNA polymerase III subunit gamma/tau</fullName>
        <ecNumber evidence="11">2.7.7.7</ecNumber>
    </recommendedName>
</protein>
<keyword evidence="3 11" id="KW-0548">Nucleotidyltransferase</keyword>
<evidence type="ECO:0000256" key="6">
    <source>
        <dbReference type="ARBA" id="ARBA00022741"/>
    </source>
</evidence>
<comment type="function">
    <text evidence="11">DNA polymerase III is a complex, multichain enzyme responsible for most of the replicative synthesis in bacteria. This DNA polymerase also exhibits 3' to 5' exonuclease activity.</text>
</comment>
<dbReference type="Proteomes" id="UP001257914">
    <property type="component" value="Unassembled WGS sequence"/>
</dbReference>
<dbReference type="SUPFAM" id="SSF52540">
    <property type="entry name" value="P-loop containing nucleoside triphosphate hydrolases"/>
    <property type="match status" value="1"/>
</dbReference>
<dbReference type="EMBL" id="JAWCUA010000010">
    <property type="protein sequence ID" value="MDU0114193.1"/>
    <property type="molecule type" value="Genomic_DNA"/>
</dbReference>
<evidence type="ECO:0000313" key="13">
    <source>
        <dbReference type="EMBL" id="MDU0114193.1"/>
    </source>
</evidence>
<dbReference type="PANTHER" id="PTHR11669:SF0">
    <property type="entry name" value="PROTEIN STICHEL-LIKE 2"/>
    <property type="match status" value="1"/>
</dbReference>
<proteinExistence type="inferred from homology"/>
<dbReference type="Gene3D" id="3.40.50.300">
    <property type="entry name" value="P-loop containing nucleotide triphosphate hydrolases"/>
    <property type="match status" value="1"/>
</dbReference>
<evidence type="ECO:0000256" key="7">
    <source>
        <dbReference type="ARBA" id="ARBA00022833"/>
    </source>
</evidence>
<dbReference type="Pfam" id="PF22608">
    <property type="entry name" value="DNAX_ATPase_lid"/>
    <property type="match status" value="1"/>
</dbReference>
<evidence type="ECO:0000256" key="11">
    <source>
        <dbReference type="RuleBase" id="RU364063"/>
    </source>
</evidence>
<dbReference type="Gene3D" id="1.10.8.60">
    <property type="match status" value="1"/>
</dbReference>
<dbReference type="NCBIfam" id="NF004046">
    <property type="entry name" value="PRK05563.1"/>
    <property type="match status" value="1"/>
</dbReference>
<keyword evidence="5" id="KW-0479">Metal-binding</keyword>
<dbReference type="SUPFAM" id="SSF48019">
    <property type="entry name" value="post-AAA+ oligomerization domain-like"/>
    <property type="match status" value="1"/>
</dbReference>
<dbReference type="SMART" id="SM00382">
    <property type="entry name" value="AAA"/>
    <property type="match status" value="1"/>
</dbReference>
<dbReference type="InterPro" id="IPR045085">
    <property type="entry name" value="HLD_clamp_pol_III_gamma_tau"/>
</dbReference>
<keyword evidence="2 11" id="KW-0808">Transferase</keyword>
<dbReference type="NCBIfam" id="TIGR02397">
    <property type="entry name" value="dnaX_nterm"/>
    <property type="match status" value="1"/>
</dbReference>
<keyword evidence="4 11" id="KW-0235">DNA replication</keyword>
<dbReference type="Pfam" id="PF12169">
    <property type="entry name" value="DNA_pol3_gamma3"/>
    <property type="match status" value="1"/>
</dbReference>
<dbReference type="CDD" id="cd18137">
    <property type="entry name" value="HLD_clamp_pol_III_gamma_tau"/>
    <property type="match status" value="1"/>
</dbReference>
<dbReference type="InterPro" id="IPR022754">
    <property type="entry name" value="DNA_pol_III_gamma-3"/>
</dbReference>
<sequence>MSYQVLARKWRPAKFAELVGQEHVKAALINGLSNQRLHHAYLFTGTRGVGKTTIARIFAKSLNCETGISAEPCGQCGTCLDVDAGRFVDLIEIDAASRTKVGDTREILDNVQYAPTRGRYKVYLIDEVHMLSRHSFNALLKTLEEPPEHVKFLLATTDPQKLPVTILSRCLQFNLQALSIKQISEQLNHILVAEQLPFEQEALLLLAKYAKGSMRDGLSLTDQAIAQSGQNVTLEIVQQMMGTVDISWSQNILSAILSNDADSLVNEFARLTKQNPDIDKVLDDLLSVCHQIALTQIMPNAAQLNHNISEFITAAASQVAPQVVQVYYQILLQGKRDLKISSDPYASFEMICLRMLAFKPVTDFSDLVVKKL</sequence>
<dbReference type="InterPro" id="IPR003593">
    <property type="entry name" value="AAA+_ATPase"/>
</dbReference>
<evidence type="ECO:0000256" key="5">
    <source>
        <dbReference type="ARBA" id="ARBA00022723"/>
    </source>
</evidence>
<dbReference type="InterPro" id="IPR027417">
    <property type="entry name" value="P-loop_NTPase"/>
</dbReference>
<evidence type="ECO:0000256" key="9">
    <source>
        <dbReference type="ARBA" id="ARBA00022932"/>
    </source>
</evidence>
<dbReference type="PRINTS" id="PR00300">
    <property type="entry name" value="CLPPROTEASEA"/>
</dbReference>
<dbReference type="NCBIfam" id="NF005942">
    <property type="entry name" value="PRK07994.1"/>
    <property type="match status" value="1"/>
</dbReference>
<accession>A0ABU3R3D1</accession>
<dbReference type="InterPro" id="IPR008921">
    <property type="entry name" value="DNA_pol3_clamp-load_cplx_C"/>
</dbReference>
<name>A0ABU3R3D1_9GAMM</name>
<keyword evidence="9 11" id="KW-0239">DNA-directed DNA polymerase</keyword>
<gene>
    <name evidence="11 13" type="primary">dnaX</name>
    <name evidence="13" type="ORF">RT723_14590</name>
</gene>
<feature type="domain" description="AAA+ ATPase" evidence="12">
    <location>
        <begin position="37"/>
        <end position="178"/>
    </location>
</feature>
<evidence type="ECO:0000259" key="12">
    <source>
        <dbReference type="SMART" id="SM00382"/>
    </source>
</evidence>
<dbReference type="Pfam" id="PF13177">
    <property type="entry name" value="DNA_pol3_delta2"/>
    <property type="match status" value="1"/>
</dbReference>
<dbReference type="Gene3D" id="1.20.272.10">
    <property type="match status" value="1"/>
</dbReference>
<dbReference type="CDD" id="cd00009">
    <property type="entry name" value="AAA"/>
    <property type="match status" value="1"/>
</dbReference>
<evidence type="ECO:0000313" key="14">
    <source>
        <dbReference type="Proteomes" id="UP001257914"/>
    </source>
</evidence>
<reference evidence="13 14" key="1">
    <citation type="submission" date="2023-10" db="EMBL/GenBank/DDBJ databases">
        <title>Psychrosphaera aquimaarina strain SW33 isolated from seawater.</title>
        <authorList>
            <person name="Bayburt H."/>
            <person name="Kim J.M."/>
            <person name="Choi B.J."/>
            <person name="Jeon C.O."/>
        </authorList>
    </citation>
    <scope>NUCLEOTIDE SEQUENCE [LARGE SCALE GENOMIC DNA]</scope>
    <source>
        <strain evidence="13 14">KCTC 52743</strain>
    </source>
</reference>
<comment type="catalytic activity">
    <reaction evidence="10 11">
        <text>DNA(n) + a 2'-deoxyribonucleoside 5'-triphosphate = DNA(n+1) + diphosphate</text>
        <dbReference type="Rhea" id="RHEA:22508"/>
        <dbReference type="Rhea" id="RHEA-COMP:17339"/>
        <dbReference type="Rhea" id="RHEA-COMP:17340"/>
        <dbReference type="ChEBI" id="CHEBI:33019"/>
        <dbReference type="ChEBI" id="CHEBI:61560"/>
        <dbReference type="ChEBI" id="CHEBI:173112"/>
        <dbReference type="EC" id="2.7.7.7"/>
    </reaction>
</comment>
<evidence type="ECO:0000256" key="3">
    <source>
        <dbReference type="ARBA" id="ARBA00022695"/>
    </source>
</evidence>
<evidence type="ECO:0000256" key="10">
    <source>
        <dbReference type="ARBA" id="ARBA00049244"/>
    </source>
</evidence>
<keyword evidence="7" id="KW-0862">Zinc</keyword>
<comment type="similarity">
    <text evidence="1 11">Belongs to the DnaX/STICHEL family.</text>
</comment>
<keyword evidence="8 11" id="KW-0067">ATP-binding</keyword>
<keyword evidence="6 11" id="KW-0547">Nucleotide-binding</keyword>
<organism evidence="13 14">
    <name type="scientific">Psychrosphaera aquimarina</name>
    <dbReference type="NCBI Taxonomy" id="2044854"/>
    <lineage>
        <taxon>Bacteria</taxon>
        <taxon>Pseudomonadati</taxon>
        <taxon>Pseudomonadota</taxon>
        <taxon>Gammaproteobacteria</taxon>
        <taxon>Alteromonadales</taxon>
        <taxon>Pseudoalteromonadaceae</taxon>
        <taxon>Psychrosphaera</taxon>
    </lineage>
</organism>
<dbReference type="InterPro" id="IPR001270">
    <property type="entry name" value="ClpA/B"/>
</dbReference>
<keyword evidence="14" id="KW-1185">Reference proteome</keyword>
<evidence type="ECO:0000256" key="1">
    <source>
        <dbReference type="ARBA" id="ARBA00006360"/>
    </source>
</evidence>
<dbReference type="InterPro" id="IPR050238">
    <property type="entry name" value="DNA_Rep/Repair_Clamp_Loader"/>
</dbReference>
<dbReference type="EC" id="2.7.7.7" evidence="11"/>
<comment type="subunit">
    <text evidence="11">DNA polymerase III contains a core (composed of alpha, epsilon and theta chains) that associates with a tau subunit. This core dimerizes to form the POLIII' complex. PolIII' associates with the gamma complex (composed of gamma, delta, delta', psi and chi chains) and with the beta chain to form the complete DNA polymerase III complex.</text>
</comment>
<evidence type="ECO:0000256" key="8">
    <source>
        <dbReference type="ARBA" id="ARBA00022840"/>
    </source>
</evidence>
<evidence type="ECO:0000256" key="2">
    <source>
        <dbReference type="ARBA" id="ARBA00022679"/>
    </source>
</evidence>
<dbReference type="PANTHER" id="PTHR11669">
    <property type="entry name" value="REPLICATION FACTOR C / DNA POLYMERASE III GAMMA-TAU SUBUNIT"/>
    <property type="match status" value="1"/>
</dbReference>
<dbReference type="InterPro" id="IPR012763">
    <property type="entry name" value="DNA_pol_III_sug/sutau_N"/>
</dbReference>
<dbReference type="GO" id="GO:0003887">
    <property type="term" value="F:DNA-directed DNA polymerase activity"/>
    <property type="evidence" value="ECO:0007669"/>
    <property type="project" value="UniProtKB-EC"/>
</dbReference>
<evidence type="ECO:0000256" key="4">
    <source>
        <dbReference type="ARBA" id="ARBA00022705"/>
    </source>
</evidence>
<comment type="caution">
    <text evidence="13">The sequence shown here is derived from an EMBL/GenBank/DDBJ whole genome shotgun (WGS) entry which is preliminary data.</text>
</comment>